<evidence type="ECO:0000313" key="8">
    <source>
        <dbReference type="Proteomes" id="UP000594404"/>
    </source>
</evidence>
<dbReference type="PANTHER" id="PTHR42792:SF2">
    <property type="entry name" value="FLAGELLIN"/>
    <property type="match status" value="1"/>
</dbReference>
<dbReference type="Pfam" id="PF07196">
    <property type="entry name" value="Flagellin_IN"/>
    <property type="match status" value="2"/>
</dbReference>
<dbReference type="Gene3D" id="6.10.10.10">
    <property type="entry name" value="Flagellar export chaperone, C-terminal domain"/>
    <property type="match status" value="1"/>
</dbReference>
<dbReference type="RefSeq" id="WP_107714352.1">
    <property type="nucleotide sequence ID" value="NZ_CP049266.1"/>
</dbReference>
<keyword evidence="3 4" id="KW-0975">Bacterial flagellum</keyword>
<accession>A0A7S9WTF1</accession>
<dbReference type="PRINTS" id="PR00207">
    <property type="entry name" value="FLAGELLIN"/>
</dbReference>
<feature type="domain" description="Flagellin N-terminal" evidence="5">
    <location>
        <begin position="5"/>
        <end position="142"/>
    </location>
</feature>
<keyword evidence="7" id="KW-0282">Flagellum</keyword>
<dbReference type="Pfam" id="PF00669">
    <property type="entry name" value="Flagellin_N"/>
    <property type="match status" value="1"/>
</dbReference>
<comment type="similarity">
    <text evidence="1 4">Belongs to the bacterial flagellin family.</text>
</comment>
<protein>
    <recommendedName>
        <fullName evidence="4">Flagellin</fullName>
    </recommendedName>
</protein>
<comment type="function">
    <text evidence="4">Flagellin is the subunit protein which polymerizes to form the filaments of bacterial flagella.</text>
</comment>
<dbReference type="PANTHER" id="PTHR42792">
    <property type="entry name" value="FLAGELLIN"/>
    <property type="match status" value="1"/>
</dbReference>
<dbReference type="Pfam" id="PF00700">
    <property type="entry name" value="Flagellin_C"/>
    <property type="match status" value="1"/>
</dbReference>
<evidence type="ECO:0000259" key="5">
    <source>
        <dbReference type="Pfam" id="PF00669"/>
    </source>
</evidence>
<keyword evidence="2 4" id="KW-0964">Secreted</keyword>
<proteinExistence type="inferred from homology"/>
<keyword evidence="7" id="KW-0966">Cell projection</keyword>
<reference evidence="7 8" key="1">
    <citation type="journal article" date="2018" name="Emerg. Microbes Infect.">
        <title>Genomic analysis of oral Campylobacter concisus strains identified a potential bacterial molecular marker associated with active Crohn's disease.</title>
        <authorList>
            <person name="Liu F."/>
            <person name="Ma R."/>
            <person name="Tay C.Y.A."/>
            <person name="Octavia S."/>
            <person name="Lan R."/>
            <person name="Chung H.K.L."/>
            <person name="Riordan S.M."/>
            <person name="Grimm M.C."/>
            <person name="Leong R.W."/>
            <person name="Tanaka M.M."/>
            <person name="Connor S."/>
            <person name="Zhang L."/>
        </authorList>
    </citation>
    <scope>NUCLEOTIDE SEQUENCE [LARGE SCALE GENOMIC DNA]</scope>
    <source>
        <strain evidence="7 8">P1CDO3</strain>
    </source>
</reference>
<evidence type="ECO:0000256" key="4">
    <source>
        <dbReference type="RuleBase" id="RU362073"/>
    </source>
</evidence>
<comment type="subcellular location">
    <subcellularLocation>
        <location evidence="4">Secreted</location>
    </subcellularLocation>
    <subcellularLocation>
        <location evidence="4">Bacterial flagellum</location>
    </subcellularLocation>
</comment>
<keyword evidence="7" id="KW-0969">Cilium</keyword>
<dbReference type="InterPro" id="IPR046358">
    <property type="entry name" value="Flagellin_C"/>
</dbReference>
<evidence type="ECO:0000256" key="3">
    <source>
        <dbReference type="ARBA" id="ARBA00023143"/>
    </source>
</evidence>
<dbReference type="AlphaFoldDB" id="A0A7S9WTF1"/>
<name>A0A7S9WTF1_9BACT</name>
<dbReference type="GO" id="GO:0005576">
    <property type="term" value="C:extracellular region"/>
    <property type="evidence" value="ECO:0007669"/>
    <property type="project" value="UniProtKB-SubCell"/>
</dbReference>
<dbReference type="InterPro" id="IPR010810">
    <property type="entry name" value="Flagellin_hook_IN_motif"/>
</dbReference>
<dbReference type="Gene3D" id="3.30.70.2120">
    <property type="match status" value="3"/>
</dbReference>
<feature type="domain" description="Flagellin C-terminal" evidence="6">
    <location>
        <begin position="440"/>
        <end position="525"/>
    </location>
</feature>
<dbReference type="InterPro" id="IPR042187">
    <property type="entry name" value="Flagellin_C_sub2"/>
</dbReference>
<organism evidence="7 8">
    <name type="scientific">Campylobacter concisus</name>
    <dbReference type="NCBI Taxonomy" id="199"/>
    <lineage>
        <taxon>Bacteria</taxon>
        <taxon>Pseudomonadati</taxon>
        <taxon>Campylobacterota</taxon>
        <taxon>Epsilonproteobacteria</taxon>
        <taxon>Campylobacterales</taxon>
        <taxon>Campylobacteraceae</taxon>
        <taxon>Campylobacter</taxon>
    </lineage>
</organism>
<dbReference type="InterPro" id="IPR001029">
    <property type="entry name" value="Flagellin_N"/>
</dbReference>
<evidence type="ECO:0000259" key="6">
    <source>
        <dbReference type="Pfam" id="PF00700"/>
    </source>
</evidence>
<dbReference type="Gene3D" id="1.20.1330.10">
    <property type="entry name" value="f41 fragment of flagellin, N-terminal domain"/>
    <property type="match status" value="2"/>
</dbReference>
<dbReference type="SUPFAM" id="SSF64518">
    <property type="entry name" value="Phase 1 flagellin"/>
    <property type="match status" value="1"/>
</dbReference>
<sequence>MSFRINTNVNALNTHANAVSNNTDLSKSLNKLSSGLRIQTAADDASGLSIADSLRSQASALGQAIANGNDAIGIIQVADKAMDEQLKVLDTIKAKATQSAQDGQTTQSRQALQADIVRLMEELDNIGNTTSFNGQQLLNGTFSNKEFQIGAYSNQTVKASIGATTSDKIGLTRFESSKLLTKTAAGAISLTFVNVDGVNNVKVQAATLSTGLGKGVGALAENINKVANETGVRATYDVTWKGKDAIKAGELKDLTINDVIIGDISVKANDENGALINAINAVKDQTGVTASLDKGKLVLTSVDGRAIQAKSKADAANVANNMSAVFGYAGKGDDLTKMGAALSTMFIGRLNLVKLDGRDIKVSTGAAGNTLGGLSAAFSMSSKANSNGGAQASVSLREIKGQIDKTLAAAMGFTRMNNSGAMTSNQSAGVMTLTGAMAVMSIAESAQKTLDQIRSDLGSVQNQLQATVNNITVTQVNVKSAESQIRDVDFASESANFSKHNILAQSGAYAMSQANSVQQNVMKLLQ</sequence>
<dbReference type="NCBIfam" id="NF010115">
    <property type="entry name" value="PRK13588.1"/>
    <property type="match status" value="1"/>
</dbReference>
<evidence type="ECO:0000256" key="2">
    <source>
        <dbReference type="ARBA" id="ARBA00022525"/>
    </source>
</evidence>
<evidence type="ECO:0000256" key="1">
    <source>
        <dbReference type="ARBA" id="ARBA00005709"/>
    </source>
</evidence>
<dbReference type="EMBL" id="CP049266">
    <property type="protein sequence ID" value="QPH92618.1"/>
    <property type="molecule type" value="Genomic_DNA"/>
</dbReference>
<dbReference type="Proteomes" id="UP000594404">
    <property type="component" value="Chromosome"/>
</dbReference>
<evidence type="ECO:0000313" key="7">
    <source>
        <dbReference type="EMBL" id="QPH92618.1"/>
    </source>
</evidence>
<dbReference type="InterPro" id="IPR001492">
    <property type="entry name" value="Flagellin"/>
</dbReference>
<dbReference type="GO" id="GO:0005198">
    <property type="term" value="F:structural molecule activity"/>
    <property type="evidence" value="ECO:0007669"/>
    <property type="project" value="UniProtKB-UniRule"/>
</dbReference>
<dbReference type="GO" id="GO:0009288">
    <property type="term" value="C:bacterial-type flagellum"/>
    <property type="evidence" value="ECO:0007669"/>
    <property type="project" value="UniProtKB-SubCell"/>
</dbReference>
<gene>
    <name evidence="7" type="ORF">CVT01_08965</name>
</gene>